<keyword evidence="7" id="KW-0256">Endoplasmic reticulum</keyword>
<dbReference type="SUPFAM" id="SSF50729">
    <property type="entry name" value="PH domain-like"/>
    <property type="match status" value="1"/>
</dbReference>
<dbReference type="PANTHER" id="PTHR10408:SF7">
    <property type="entry name" value="DIACYLGLYCEROL O-ACYLTRANSFERASE 1"/>
    <property type="match status" value="1"/>
</dbReference>
<dbReference type="CDD" id="cd00821">
    <property type="entry name" value="PH"/>
    <property type="match status" value="1"/>
</dbReference>
<keyword evidence="10" id="KW-0012">Acyltransferase</keyword>
<dbReference type="EMBL" id="CAUYUJ010019373">
    <property type="protein sequence ID" value="CAK0890637.1"/>
    <property type="molecule type" value="Genomic_DNA"/>
</dbReference>
<feature type="transmembrane region" description="Helical" evidence="11">
    <location>
        <begin position="321"/>
        <end position="345"/>
    </location>
</feature>
<evidence type="ECO:0000256" key="7">
    <source>
        <dbReference type="ARBA" id="ARBA00022824"/>
    </source>
</evidence>
<evidence type="ECO:0000313" key="14">
    <source>
        <dbReference type="Proteomes" id="UP001189429"/>
    </source>
</evidence>
<feature type="domain" description="PH" evidence="12">
    <location>
        <begin position="120"/>
        <end position="230"/>
    </location>
</feature>
<feature type="transmembrane region" description="Helical" evidence="11">
    <location>
        <begin position="279"/>
        <end position="301"/>
    </location>
</feature>
<accession>A0ABN9WWM7</accession>
<keyword evidence="9 11" id="KW-0472">Membrane</keyword>
<keyword evidence="5" id="KW-0808">Transferase</keyword>
<protein>
    <recommendedName>
        <fullName evidence="4">diacylglycerol O-acyltransferase</fullName>
        <ecNumber evidence="4">2.3.1.20</ecNumber>
    </recommendedName>
</protein>
<evidence type="ECO:0000259" key="12">
    <source>
        <dbReference type="PROSITE" id="PS50003"/>
    </source>
</evidence>
<dbReference type="Proteomes" id="UP001189429">
    <property type="component" value="Unassembled WGS sequence"/>
</dbReference>
<sequence>MPHERCLPPVSTPKRWRPAAPAGVWVFDDPAEPESRGARVPAGALDPGGDHTLVQVGGLGILVPPGGTDGARCVRLLESQPAAELYRREAESSGAALVAELQREVVRLRRITSQSSGQTILLKEGPLMRFRETMLSSGWSERYFEIRTHGDQAVLRCLRGPKQRKVRMEVTISSECRIVREAEADAFTGLHCFRFHLPPQTELEVSVLRLGATSSLEAQAWVDALELACGSAPSVESISLPSARKVRSKLSATALRAVHKESRESMLTSSRLGGSLSEISFIGVVNLCVIVLVVINFRLVIANIMKYGILLDPTQLVGVTAASASGSCLLCLLGLPVFAIAALWVELAASRGALAEHAARSAHGFVCALCLAVPIGVIQRSQANPAVGAGLLTMSLTLFMKLVSYAHTNTQLRALSRAQVEPAEPREGRVSDDESRVVASVGPDKTVYPANLSAVDMVRFLCFPTLVYQTSYPRSDSVRKKWLARCIGELVLVLAIMGVLVQQFIAPAVAGAAVPMQTLHFAKLVERVMTIAVPSTYIWLCMFYALFHLWLNILAEATRFGDRLFYKEWWNAHKIEDYWRLWNLPVHHWLLRHLFFPCLNMGLGKDLSVGMVFFVSAVLHELMVSIPCHTFRLWAFLGMMMQLPLVWLTDFLDRRLKGSLIGNFVFWISFCFTGQPLCIMLYYFDFLPENRAAP</sequence>
<evidence type="ECO:0000256" key="8">
    <source>
        <dbReference type="ARBA" id="ARBA00022989"/>
    </source>
</evidence>
<proteinExistence type="inferred from homology"/>
<feature type="transmembrane region" description="Helical" evidence="11">
    <location>
        <begin position="633"/>
        <end position="652"/>
    </location>
</feature>
<comment type="subcellular location">
    <subcellularLocation>
        <location evidence="1">Endoplasmic reticulum membrane</location>
        <topology evidence="1">Multi-pass membrane protein</topology>
    </subcellularLocation>
</comment>
<reference evidence="13" key="1">
    <citation type="submission" date="2023-10" db="EMBL/GenBank/DDBJ databases">
        <authorList>
            <person name="Chen Y."/>
            <person name="Shah S."/>
            <person name="Dougan E. K."/>
            <person name="Thang M."/>
            <person name="Chan C."/>
        </authorList>
    </citation>
    <scope>NUCLEOTIDE SEQUENCE [LARGE SCALE GENOMIC DNA]</scope>
</reference>
<feature type="transmembrane region" description="Helical" evidence="11">
    <location>
        <begin position="536"/>
        <end position="555"/>
    </location>
</feature>
<gene>
    <name evidence="13" type="ORF">PCOR1329_LOCUS70790</name>
</gene>
<dbReference type="Gene3D" id="2.30.29.30">
    <property type="entry name" value="Pleckstrin-homology domain (PH domain)/Phosphotyrosine-binding domain (PTB)"/>
    <property type="match status" value="1"/>
</dbReference>
<dbReference type="SMART" id="SM00233">
    <property type="entry name" value="PH"/>
    <property type="match status" value="1"/>
</dbReference>
<feature type="transmembrane region" description="Helical" evidence="11">
    <location>
        <begin position="664"/>
        <end position="684"/>
    </location>
</feature>
<comment type="similarity">
    <text evidence="3">Belongs to the membrane-bound acyltransferase family. Sterol o-acyltransferase subfamily.</text>
</comment>
<evidence type="ECO:0000256" key="4">
    <source>
        <dbReference type="ARBA" id="ARBA00013244"/>
    </source>
</evidence>
<keyword evidence="6 11" id="KW-0812">Transmembrane</keyword>
<dbReference type="Pfam" id="PF00169">
    <property type="entry name" value="PH"/>
    <property type="match status" value="1"/>
</dbReference>
<evidence type="ECO:0000256" key="2">
    <source>
        <dbReference type="ARBA" id="ARBA00005189"/>
    </source>
</evidence>
<keyword evidence="8 11" id="KW-1133">Transmembrane helix</keyword>
<comment type="pathway">
    <text evidence="2">Lipid metabolism.</text>
</comment>
<feature type="transmembrane region" description="Helical" evidence="11">
    <location>
        <begin position="357"/>
        <end position="377"/>
    </location>
</feature>
<dbReference type="PROSITE" id="PS50003">
    <property type="entry name" value="PH_DOMAIN"/>
    <property type="match status" value="1"/>
</dbReference>
<dbReference type="InterPro" id="IPR004299">
    <property type="entry name" value="MBOAT_fam"/>
</dbReference>
<evidence type="ECO:0000256" key="10">
    <source>
        <dbReference type="ARBA" id="ARBA00023315"/>
    </source>
</evidence>
<evidence type="ECO:0000256" key="1">
    <source>
        <dbReference type="ARBA" id="ARBA00004477"/>
    </source>
</evidence>
<evidence type="ECO:0000256" key="6">
    <source>
        <dbReference type="ARBA" id="ARBA00022692"/>
    </source>
</evidence>
<dbReference type="EC" id="2.3.1.20" evidence="4"/>
<name>A0ABN9WWM7_9DINO</name>
<dbReference type="Pfam" id="PF03062">
    <property type="entry name" value="MBOAT"/>
    <property type="match status" value="1"/>
</dbReference>
<evidence type="ECO:0000313" key="13">
    <source>
        <dbReference type="EMBL" id="CAK0890637.1"/>
    </source>
</evidence>
<dbReference type="InterPro" id="IPR011993">
    <property type="entry name" value="PH-like_dom_sf"/>
</dbReference>
<dbReference type="InterPro" id="IPR014371">
    <property type="entry name" value="Oat_ACAT_DAG_ARE"/>
</dbReference>
<evidence type="ECO:0000256" key="9">
    <source>
        <dbReference type="ARBA" id="ARBA00023136"/>
    </source>
</evidence>
<evidence type="ECO:0000256" key="3">
    <source>
        <dbReference type="ARBA" id="ARBA00009010"/>
    </source>
</evidence>
<dbReference type="PANTHER" id="PTHR10408">
    <property type="entry name" value="STEROL O-ACYLTRANSFERASE"/>
    <property type="match status" value="1"/>
</dbReference>
<dbReference type="InterPro" id="IPR001849">
    <property type="entry name" value="PH_domain"/>
</dbReference>
<evidence type="ECO:0000256" key="11">
    <source>
        <dbReference type="SAM" id="Phobius"/>
    </source>
</evidence>
<comment type="caution">
    <text evidence="13">The sequence shown here is derived from an EMBL/GenBank/DDBJ whole genome shotgun (WGS) entry which is preliminary data.</text>
</comment>
<organism evidence="13 14">
    <name type="scientific">Prorocentrum cordatum</name>
    <dbReference type="NCBI Taxonomy" id="2364126"/>
    <lineage>
        <taxon>Eukaryota</taxon>
        <taxon>Sar</taxon>
        <taxon>Alveolata</taxon>
        <taxon>Dinophyceae</taxon>
        <taxon>Prorocentrales</taxon>
        <taxon>Prorocentraceae</taxon>
        <taxon>Prorocentrum</taxon>
    </lineage>
</organism>
<evidence type="ECO:0000256" key="5">
    <source>
        <dbReference type="ARBA" id="ARBA00022679"/>
    </source>
</evidence>
<feature type="transmembrane region" description="Helical" evidence="11">
    <location>
        <begin position="490"/>
        <end position="516"/>
    </location>
</feature>
<keyword evidence="14" id="KW-1185">Reference proteome</keyword>